<dbReference type="InterPro" id="IPR027417">
    <property type="entry name" value="P-loop_NTPase"/>
</dbReference>
<dbReference type="InterPro" id="IPR027640">
    <property type="entry name" value="Kinesin-like_fam"/>
</dbReference>
<feature type="compositionally biased region" description="Acidic residues" evidence="5">
    <location>
        <begin position="852"/>
        <end position="872"/>
    </location>
</feature>
<dbReference type="AlphaFoldDB" id="A0A2K3D0S0"/>
<dbReference type="RefSeq" id="XP_042917648.1">
    <property type="nucleotide sequence ID" value="XM_043069673.1"/>
</dbReference>
<dbReference type="InterPro" id="IPR001752">
    <property type="entry name" value="Kinesin_motor_dom"/>
</dbReference>
<dbReference type="OrthoDB" id="123929at2759"/>
<dbReference type="KEGG" id="cre:CHLRE_13g586500v5"/>
<dbReference type="GO" id="GO:0003777">
    <property type="term" value="F:microtubule motor activity"/>
    <property type="evidence" value="ECO:0000318"/>
    <property type="project" value="GO_Central"/>
</dbReference>
<feature type="region of interest" description="Disordered" evidence="5">
    <location>
        <begin position="778"/>
        <end position="1019"/>
    </location>
</feature>
<dbReference type="Gene3D" id="3.40.850.10">
    <property type="entry name" value="Kinesin motor domain"/>
    <property type="match status" value="1"/>
</dbReference>
<gene>
    <name evidence="7" type="ORF">CHLRE_13g586500v5</name>
</gene>
<feature type="compositionally biased region" description="Low complexity" evidence="5">
    <location>
        <begin position="597"/>
        <end position="611"/>
    </location>
</feature>
<dbReference type="PROSITE" id="PS00411">
    <property type="entry name" value="KINESIN_MOTOR_1"/>
    <property type="match status" value="1"/>
</dbReference>
<dbReference type="SMART" id="SM00129">
    <property type="entry name" value="KISc"/>
    <property type="match status" value="1"/>
</dbReference>
<reference evidence="7 8" key="1">
    <citation type="journal article" date="2007" name="Science">
        <title>The Chlamydomonas genome reveals the evolution of key animal and plant functions.</title>
        <authorList>
            <person name="Merchant S.S."/>
            <person name="Prochnik S.E."/>
            <person name="Vallon O."/>
            <person name="Harris E.H."/>
            <person name="Karpowicz S.J."/>
            <person name="Witman G.B."/>
            <person name="Terry A."/>
            <person name="Salamov A."/>
            <person name="Fritz-Laylin L.K."/>
            <person name="Marechal-Drouard L."/>
            <person name="Marshall W.F."/>
            <person name="Qu L.H."/>
            <person name="Nelson D.R."/>
            <person name="Sanderfoot A.A."/>
            <person name="Spalding M.H."/>
            <person name="Kapitonov V.V."/>
            <person name="Ren Q."/>
            <person name="Ferris P."/>
            <person name="Lindquist E."/>
            <person name="Shapiro H."/>
            <person name="Lucas S.M."/>
            <person name="Grimwood J."/>
            <person name="Schmutz J."/>
            <person name="Cardol P."/>
            <person name="Cerutti H."/>
            <person name="Chanfreau G."/>
            <person name="Chen C.L."/>
            <person name="Cognat V."/>
            <person name="Croft M.T."/>
            <person name="Dent R."/>
            <person name="Dutcher S."/>
            <person name="Fernandez E."/>
            <person name="Fukuzawa H."/>
            <person name="Gonzalez-Ballester D."/>
            <person name="Gonzalez-Halphen D."/>
            <person name="Hallmann A."/>
            <person name="Hanikenne M."/>
            <person name="Hippler M."/>
            <person name="Inwood W."/>
            <person name="Jabbari K."/>
            <person name="Kalanon M."/>
            <person name="Kuras R."/>
            <person name="Lefebvre P.A."/>
            <person name="Lemaire S.D."/>
            <person name="Lobanov A.V."/>
            <person name="Lohr M."/>
            <person name="Manuell A."/>
            <person name="Meier I."/>
            <person name="Mets L."/>
            <person name="Mittag M."/>
            <person name="Mittelmeier T."/>
            <person name="Moroney J.V."/>
            <person name="Moseley J."/>
            <person name="Napoli C."/>
            <person name="Nedelcu A.M."/>
            <person name="Niyogi K."/>
            <person name="Novoselov S.V."/>
            <person name="Paulsen I.T."/>
            <person name="Pazour G."/>
            <person name="Purton S."/>
            <person name="Ral J.P."/>
            <person name="Riano-Pachon D.M."/>
            <person name="Riekhof W."/>
            <person name="Rymarquis L."/>
            <person name="Schroda M."/>
            <person name="Stern D."/>
            <person name="Umen J."/>
            <person name="Willows R."/>
            <person name="Wilson N."/>
            <person name="Zimmer S.L."/>
            <person name="Allmer J."/>
            <person name="Balk J."/>
            <person name="Bisova K."/>
            <person name="Chen C.J."/>
            <person name="Elias M."/>
            <person name="Gendler K."/>
            <person name="Hauser C."/>
            <person name="Lamb M.R."/>
            <person name="Ledford H."/>
            <person name="Long J.C."/>
            <person name="Minagawa J."/>
            <person name="Page M.D."/>
            <person name="Pan J."/>
            <person name="Pootakham W."/>
            <person name="Roje S."/>
            <person name="Rose A."/>
            <person name="Stahlberg E."/>
            <person name="Terauchi A.M."/>
            <person name="Yang P."/>
            <person name="Ball S."/>
            <person name="Bowler C."/>
            <person name="Dieckmann C.L."/>
            <person name="Gladyshev V.N."/>
            <person name="Green P."/>
            <person name="Jorgensen R."/>
            <person name="Mayfield S."/>
            <person name="Mueller-Roeber B."/>
            <person name="Rajamani S."/>
            <person name="Sayre R.T."/>
            <person name="Brokstein P."/>
            <person name="Dubchak I."/>
            <person name="Goodstein D."/>
            <person name="Hornick L."/>
            <person name="Huang Y.W."/>
            <person name="Jhaveri J."/>
            <person name="Luo Y."/>
            <person name="Martinez D."/>
            <person name="Ngau W.C."/>
            <person name="Otillar B."/>
            <person name="Poliakov A."/>
            <person name="Porter A."/>
            <person name="Szajkowski L."/>
            <person name="Werner G."/>
            <person name="Zhou K."/>
            <person name="Grigoriev I.V."/>
            <person name="Rokhsar D.S."/>
            <person name="Grossman A.R."/>
        </authorList>
    </citation>
    <scope>NUCLEOTIDE SEQUENCE [LARGE SCALE GENOMIC DNA]</scope>
    <source>
        <strain evidence="8">CC-503</strain>
    </source>
</reference>
<dbReference type="GeneID" id="5719414"/>
<accession>A0A2K3D0S0</accession>
<dbReference type="GO" id="GO:0005524">
    <property type="term" value="F:ATP binding"/>
    <property type="evidence" value="ECO:0007669"/>
    <property type="project" value="UniProtKB-UniRule"/>
</dbReference>
<feature type="region of interest" description="Disordered" evidence="5">
    <location>
        <begin position="419"/>
        <end position="441"/>
    </location>
</feature>
<dbReference type="Gramene" id="PNW74128">
    <property type="protein sequence ID" value="PNW74128"/>
    <property type="gene ID" value="CHLRE_13g586500v5"/>
</dbReference>
<evidence type="ECO:0000313" key="8">
    <source>
        <dbReference type="Proteomes" id="UP000006906"/>
    </source>
</evidence>
<dbReference type="PANTHER" id="PTHR47969">
    <property type="entry name" value="CHROMOSOME-ASSOCIATED KINESIN KIF4A-RELATED"/>
    <property type="match status" value="1"/>
</dbReference>
<comment type="similarity">
    <text evidence="4">Belongs to the TRAFAC class myosin-kinesin ATPase superfamily. Kinesin family.</text>
</comment>
<evidence type="ECO:0000259" key="6">
    <source>
        <dbReference type="PROSITE" id="PS50067"/>
    </source>
</evidence>
<feature type="compositionally biased region" description="Gly residues" evidence="5">
    <location>
        <begin position="1129"/>
        <end position="1138"/>
    </location>
</feature>
<dbReference type="ExpressionAtlas" id="A0A2K3D0S0">
    <property type="expression patterns" value="baseline and differential"/>
</dbReference>
<dbReference type="InParanoid" id="A0A2K3D0S0"/>
<feature type="compositionally biased region" description="Gly residues" evidence="5">
    <location>
        <begin position="941"/>
        <end position="968"/>
    </location>
</feature>
<evidence type="ECO:0000256" key="3">
    <source>
        <dbReference type="ARBA" id="ARBA00023175"/>
    </source>
</evidence>
<evidence type="ECO:0000256" key="4">
    <source>
        <dbReference type="PROSITE-ProRule" id="PRU00283"/>
    </source>
</evidence>
<keyword evidence="2 4" id="KW-0067">ATP-binding</keyword>
<feature type="compositionally biased region" description="Gly residues" evidence="5">
    <location>
        <begin position="539"/>
        <end position="548"/>
    </location>
</feature>
<dbReference type="Proteomes" id="UP000006906">
    <property type="component" value="Chromosome 13"/>
</dbReference>
<dbReference type="GO" id="GO:0005871">
    <property type="term" value="C:kinesin complex"/>
    <property type="evidence" value="ECO:0000318"/>
    <property type="project" value="GO_Central"/>
</dbReference>
<dbReference type="STRING" id="3055.A0A2K3D0S0"/>
<feature type="region of interest" description="Disordered" evidence="5">
    <location>
        <begin position="469"/>
        <end position="490"/>
    </location>
</feature>
<feature type="compositionally biased region" description="Acidic residues" evidence="5">
    <location>
        <begin position="882"/>
        <end position="896"/>
    </location>
</feature>
<dbReference type="CDD" id="cd00106">
    <property type="entry name" value="KISc"/>
    <property type="match status" value="1"/>
</dbReference>
<feature type="domain" description="Kinesin motor" evidence="6">
    <location>
        <begin position="25"/>
        <end position="386"/>
    </location>
</feature>
<protein>
    <recommendedName>
        <fullName evidence="6">Kinesin motor domain-containing protein</fullName>
    </recommendedName>
</protein>
<feature type="compositionally biased region" description="Low complexity" evidence="5">
    <location>
        <begin position="525"/>
        <end position="538"/>
    </location>
</feature>
<feature type="compositionally biased region" description="Gly residues" evidence="5">
    <location>
        <begin position="623"/>
        <end position="648"/>
    </location>
</feature>
<proteinExistence type="inferred from homology"/>
<dbReference type="InterPro" id="IPR036961">
    <property type="entry name" value="Kinesin_motor_dom_sf"/>
</dbReference>
<feature type="compositionally biased region" description="Gly residues" evidence="5">
    <location>
        <begin position="513"/>
        <end position="524"/>
    </location>
</feature>
<dbReference type="GO" id="GO:0005874">
    <property type="term" value="C:microtubule"/>
    <property type="evidence" value="ECO:0000318"/>
    <property type="project" value="GO_Central"/>
</dbReference>
<keyword evidence="8" id="KW-1185">Reference proteome</keyword>
<dbReference type="GO" id="GO:0008017">
    <property type="term" value="F:microtubule binding"/>
    <property type="evidence" value="ECO:0000318"/>
    <property type="project" value="GO_Central"/>
</dbReference>
<dbReference type="GO" id="GO:0005737">
    <property type="term" value="C:cytoplasm"/>
    <property type="evidence" value="ECO:0000318"/>
    <property type="project" value="GO_Central"/>
</dbReference>
<dbReference type="PANTHER" id="PTHR47969:SF29">
    <property type="entry name" value="KINESIN-LIKE PROTEIN"/>
    <property type="match status" value="1"/>
</dbReference>
<sequence length="1201" mass="120200">MPPSYSGPSRTAGASSAPPAGSASGVQVLVRVRPPLPRELMFDSGVDVKQPYDIKVYNAAQEFSGRYHGVFGEDTAQAEVYERVRDCVPLALAGYNSTVFAYGQTGTGKTYTMMGDDPSMDAAAAQAAAAARPGGAGGPGIIPRAVKELFREAKAKQDAEGAAIQIVVSYMEIYNDRLHDLLQPYKASSTRDPNDVNQRRALLDVREDAKGNTYVPNLLCVKVKSYKSVYQLIAKGNRNRAVRHTEMNQASSRSHAILQLVVEQWPNGGADGTVIRSKLNFVDLAGSERWNTNASGWDGAPDLMGEERISEMTAINGSLSALGSVVAALTERRPHVPYRDSRLTHLLQDSLGGNCRTTVLATLSPSVDAFEESCSTLRFADRARAIANNPVVNASRDVGSILALKEREIQRLRNMLSQYANGQGPEGNGGAAGAQGGGGPEAARLTEELEATRRALEMERALRAELQQRLHPDGGGPPGTAMGLEGGGGGGGVLLGATQLLGTPSTAFDQAGQHGGGGGGGSGPGPAALRAGSLHSSAGSGGSHGPGGVDFFRPSTPSTPLNPVPQHLLGAGPGGPGSPGGAALTPTRGGPGGGNTMGRSRSNLRSSNSRLAGGGPASVPPRTGGGGGGGGGPGGGAPGRPNSRGGGLTRRLSFDEAIMSIKSQIVNLSAQERNRLKARQPPPKQYWGGLPPPPGPGAAAAQLAAMASANGASPTSKSFTTRTKATVGIYASTGSNSGAAPSAFPPAAGYGQQRRPPALAVGHGVVASGGLGGPASLQNIPSIDMTDSPVGSDVVSPGSHTLIHQGQVPPQQARAFQQAYLSQQQQQQQPRSPPAAMDTSRSYTEGYGGGGDGEEDDDGVVEEDGVAGEEEEQQRRQGQGEAGEEEVADEDGDEGEGAGGRTAGGDSDGGLSQLDADEYEEIMREARETLAKQQAEAAAAGAGGGGRAALTAGGGGGAGAATGGGGGRSAMLGAQPSSAPPAVGASVSGAGAWGRNALLNKFSDGPDSSPGGGAAAAGGGSGFGRGSLLAAAAVTAGMPSSAPPGSSGGGGWGRKSILAGPAAPAPPASADAANALYASVAGQLAHAPTAPPPAAAAAAQPPAGGRRALIAELLAEDEASSSPYARARNGGGAVGAGKGRSKSVGVTGRPNGGSRGNAADRVSKLDAGSWIYILGASASSTRAKQLAAALQLDPRTGLPAL</sequence>
<feature type="compositionally biased region" description="Gly residues" evidence="5">
    <location>
        <begin position="1010"/>
        <end position="1019"/>
    </location>
</feature>
<feature type="region of interest" description="Disordered" evidence="5">
    <location>
        <begin position="679"/>
        <end position="699"/>
    </location>
</feature>
<feature type="compositionally biased region" description="Gly residues" evidence="5">
    <location>
        <begin position="424"/>
        <end position="440"/>
    </location>
</feature>
<organism evidence="7 8">
    <name type="scientific">Chlamydomonas reinhardtii</name>
    <name type="common">Chlamydomonas smithii</name>
    <dbReference type="NCBI Taxonomy" id="3055"/>
    <lineage>
        <taxon>Eukaryota</taxon>
        <taxon>Viridiplantae</taxon>
        <taxon>Chlorophyta</taxon>
        <taxon>core chlorophytes</taxon>
        <taxon>Chlorophyceae</taxon>
        <taxon>CS clade</taxon>
        <taxon>Chlamydomonadales</taxon>
        <taxon>Chlamydomonadaceae</taxon>
        <taxon>Chlamydomonas</taxon>
    </lineage>
</organism>
<dbReference type="GO" id="GO:0007018">
    <property type="term" value="P:microtubule-based movement"/>
    <property type="evidence" value="ECO:0000318"/>
    <property type="project" value="GO_Central"/>
</dbReference>
<keyword evidence="3 4" id="KW-0505">Motor protein</keyword>
<feature type="compositionally biased region" description="Pro residues" evidence="5">
    <location>
        <begin position="680"/>
        <end position="696"/>
    </location>
</feature>
<feature type="compositionally biased region" description="Gly residues" evidence="5">
    <location>
        <begin position="571"/>
        <end position="580"/>
    </location>
</feature>
<keyword evidence="1 4" id="KW-0547">Nucleotide-binding</keyword>
<feature type="binding site" evidence="4">
    <location>
        <begin position="103"/>
        <end position="110"/>
    </location>
    <ligand>
        <name>ATP</name>
        <dbReference type="ChEBI" id="CHEBI:30616"/>
    </ligand>
</feature>
<dbReference type="InterPro" id="IPR019821">
    <property type="entry name" value="Kinesin_motor_CS"/>
</dbReference>
<feature type="compositionally biased region" description="Gly residues" evidence="5">
    <location>
        <begin position="473"/>
        <end position="490"/>
    </location>
</feature>
<dbReference type="GO" id="GO:0016887">
    <property type="term" value="F:ATP hydrolysis activity"/>
    <property type="evidence" value="ECO:0000318"/>
    <property type="project" value="GO_Central"/>
</dbReference>
<name>A0A2K3D0S0_CHLRE</name>
<dbReference type="PRINTS" id="PR00380">
    <property type="entry name" value="KINESINHEAVY"/>
</dbReference>
<dbReference type="Pfam" id="PF00225">
    <property type="entry name" value="Kinesin"/>
    <property type="match status" value="1"/>
</dbReference>
<dbReference type="PROSITE" id="PS50067">
    <property type="entry name" value="KINESIN_MOTOR_2"/>
    <property type="match status" value="1"/>
</dbReference>
<feature type="region of interest" description="Disordered" evidence="5">
    <location>
        <begin position="1"/>
        <end position="26"/>
    </location>
</feature>
<dbReference type="SUPFAM" id="SSF52540">
    <property type="entry name" value="P-loop containing nucleoside triphosphate hydrolases"/>
    <property type="match status" value="1"/>
</dbReference>
<evidence type="ECO:0000256" key="2">
    <source>
        <dbReference type="ARBA" id="ARBA00022840"/>
    </source>
</evidence>
<feature type="compositionally biased region" description="Low complexity" evidence="5">
    <location>
        <begin position="969"/>
        <end position="990"/>
    </location>
</feature>
<evidence type="ECO:0000256" key="1">
    <source>
        <dbReference type="ARBA" id="ARBA00022741"/>
    </source>
</evidence>
<feature type="compositionally biased region" description="Gly residues" evidence="5">
    <location>
        <begin position="897"/>
        <end position="908"/>
    </location>
</feature>
<evidence type="ECO:0000313" key="7">
    <source>
        <dbReference type="EMBL" id="PNW74128.1"/>
    </source>
</evidence>
<dbReference type="EMBL" id="CM008974">
    <property type="protein sequence ID" value="PNW74128.1"/>
    <property type="molecule type" value="Genomic_DNA"/>
</dbReference>
<feature type="compositionally biased region" description="Low complexity" evidence="5">
    <location>
        <begin position="787"/>
        <end position="799"/>
    </location>
</feature>
<evidence type="ECO:0000256" key="5">
    <source>
        <dbReference type="SAM" id="MobiDB-lite"/>
    </source>
</evidence>
<feature type="region of interest" description="Disordered" evidence="5">
    <location>
        <begin position="1118"/>
        <end position="1160"/>
    </location>
</feature>
<feature type="region of interest" description="Disordered" evidence="5">
    <location>
        <begin position="505"/>
        <end position="649"/>
    </location>
</feature>
<feature type="compositionally biased region" description="Basic and acidic residues" evidence="5">
    <location>
        <begin position="921"/>
        <end position="930"/>
    </location>
</feature>